<keyword evidence="1" id="KW-1133">Transmembrane helix</keyword>
<feature type="transmembrane region" description="Helical" evidence="1">
    <location>
        <begin position="40"/>
        <end position="60"/>
    </location>
</feature>
<organism evidence="2 3">
    <name type="scientific">Tagetes erecta</name>
    <name type="common">African marigold</name>
    <dbReference type="NCBI Taxonomy" id="13708"/>
    <lineage>
        <taxon>Eukaryota</taxon>
        <taxon>Viridiplantae</taxon>
        <taxon>Streptophyta</taxon>
        <taxon>Embryophyta</taxon>
        <taxon>Tracheophyta</taxon>
        <taxon>Spermatophyta</taxon>
        <taxon>Magnoliopsida</taxon>
        <taxon>eudicotyledons</taxon>
        <taxon>Gunneridae</taxon>
        <taxon>Pentapetalae</taxon>
        <taxon>asterids</taxon>
        <taxon>campanulids</taxon>
        <taxon>Asterales</taxon>
        <taxon>Asteraceae</taxon>
        <taxon>Asteroideae</taxon>
        <taxon>Heliantheae alliance</taxon>
        <taxon>Tageteae</taxon>
        <taxon>Tagetes</taxon>
    </lineage>
</organism>
<dbReference type="Proteomes" id="UP001229421">
    <property type="component" value="Unassembled WGS sequence"/>
</dbReference>
<comment type="caution">
    <text evidence="2">The sequence shown here is derived from an EMBL/GenBank/DDBJ whole genome shotgun (WGS) entry which is preliminary data.</text>
</comment>
<sequence length="66" mass="7705">MVPHGEDSYVVTGWTAFTDVAWSKKATEYVVPAMIHSWHFYLHTTPSLTFITILFLHHLYTLHINM</sequence>
<evidence type="ECO:0000256" key="1">
    <source>
        <dbReference type="SAM" id="Phobius"/>
    </source>
</evidence>
<name>A0AAD8KCL2_TARER</name>
<keyword evidence="3" id="KW-1185">Reference proteome</keyword>
<gene>
    <name evidence="2" type="ORF">QVD17_22071</name>
</gene>
<evidence type="ECO:0000313" key="3">
    <source>
        <dbReference type="Proteomes" id="UP001229421"/>
    </source>
</evidence>
<dbReference type="AlphaFoldDB" id="A0AAD8KCL2"/>
<dbReference type="EMBL" id="JAUHHV010000006">
    <property type="protein sequence ID" value="KAK1420457.1"/>
    <property type="molecule type" value="Genomic_DNA"/>
</dbReference>
<evidence type="ECO:0000313" key="2">
    <source>
        <dbReference type="EMBL" id="KAK1420457.1"/>
    </source>
</evidence>
<reference evidence="2" key="1">
    <citation type="journal article" date="2023" name="bioRxiv">
        <title>Improved chromosome-level genome assembly for marigold (Tagetes erecta).</title>
        <authorList>
            <person name="Jiang F."/>
            <person name="Yuan L."/>
            <person name="Wang S."/>
            <person name="Wang H."/>
            <person name="Xu D."/>
            <person name="Wang A."/>
            <person name="Fan W."/>
        </authorList>
    </citation>
    <scope>NUCLEOTIDE SEQUENCE</scope>
    <source>
        <strain evidence="2">WSJ</strain>
        <tissue evidence="2">Leaf</tissue>
    </source>
</reference>
<accession>A0AAD8KCL2</accession>
<protein>
    <submittedName>
        <fullName evidence="2">Uncharacterized protein</fullName>
    </submittedName>
</protein>
<keyword evidence="1" id="KW-0812">Transmembrane</keyword>
<proteinExistence type="predicted"/>
<keyword evidence="1" id="KW-0472">Membrane</keyword>